<dbReference type="PROSITE" id="PS51257">
    <property type="entry name" value="PROKAR_LIPOPROTEIN"/>
    <property type="match status" value="1"/>
</dbReference>
<comment type="caution">
    <text evidence="3">The sequence shown here is derived from an EMBL/GenBank/DDBJ whole genome shotgun (WGS) entry which is preliminary data.</text>
</comment>
<reference evidence="3" key="1">
    <citation type="submission" date="2023-03" db="EMBL/GenBank/DDBJ databases">
        <title>Massive genome expansion in bonnet fungi (Mycena s.s.) driven by repeated elements and novel gene families across ecological guilds.</title>
        <authorList>
            <consortium name="Lawrence Berkeley National Laboratory"/>
            <person name="Harder C.B."/>
            <person name="Miyauchi S."/>
            <person name="Viragh M."/>
            <person name="Kuo A."/>
            <person name="Thoen E."/>
            <person name="Andreopoulos B."/>
            <person name="Lu D."/>
            <person name="Skrede I."/>
            <person name="Drula E."/>
            <person name="Henrissat B."/>
            <person name="Morin E."/>
            <person name="Kohler A."/>
            <person name="Barry K."/>
            <person name="LaButti K."/>
            <person name="Morin E."/>
            <person name="Salamov A."/>
            <person name="Lipzen A."/>
            <person name="Mereny Z."/>
            <person name="Hegedus B."/>
            <person name="Baldrian P."/>
            <person name="Stursova M."/>
            <person name="Weitz H."/>
            <person name="Taylor A."/>
            <person name="Grigoriev I.V."/>
            <person name="Nagy L.G."/>
            <person name="Martin F."/>
            <person name="Kauserud H."/>
        </authorList>
    </citation>
    <scope>NUCLEOTIDE SEQUENCE</scope>
    <source>
        <strain evidence="3">CBHHK200</strain>
    </source>
</reference>
<dbReference type="Proteomes" id="UP001218188">
    <property type="component" value="Unassembled WGS sequence"/>
</dbReference>
<keyword evidence="2" id="KW-0472">Membrane</keyword>
<name>A0AAD6SK39_9AGAR</name>
<feature type="compositionally biased region" description="Basic and acidic residues" evidence="1">
    <location>
        <begin position="288"/>
        <end position="308"/>
    </location>
</feature>
<protein>
    <submittedName>
        <fullName evidence="3">Uncharacterized protein</fullName>
    </submittedName>
</protein>
<dbReference type="EMBL" id="JARJCM010000101">
    <property type="protein sequence ID" value="KAJ7029464.1"/>
    <property type="molecule type" value="Genomic_DNA"/>
</dbReference>
<evidence type="ECO:0000313" key="4">
    <source>
        <dbReference type="Proteomes" id="UP001218188"/>
    </source>
</evidence>
<evidence type="ECO:0000256" key="1">
    <source>
        <dbReference type="SAM" id="MobiDB-lite"/>
    </source>
</evidence>
<keyword evidence="2" id="KW-0812">Transmembrane</keyword>
<proteinExistence type="predicted"/>
<gene>
    <name evidence="3" type="ORF">C8F04DRAFT_1237043</name>
</gene>
<feature type="transmembrane region" description="Helical" evidence="2">
    <location>
        <begin position="231"/>
        <end position="253"/>
    </location>
</feature>
<sequence length="315" mass="34569">MRYKFNFPTYAEYAPTNTLIASCVQNLSAADPITYEASYEVGSICPAILHCVLNGIDNGTTANYAAGSTILGFIPTILSMIGTSRDDHLRIHKQFPILALLLSACNPSTIVAGLAWRTNTPPEDVLLKSGVQIDTYRRGKIIMVVIHGTAMAAAGVTIWQAVVLGMRGVVAFACPTWYNPLFWVLLGPVAHIIDFTTSRWCIGSRHRWSWNLSVLDGLKVRWSWVMRLKDMILTILALAEYVYGTVILSSMQLVAPLSALKIAVIFAFPAIFAKLVSVFLLELGPQDHKDSAPKPEHTLPSIPRRDTEDSLGGNL</sequence>
<accession>A0AAD6SK39</accession>
<feature type="transmembrane region" description="Helical" evidence="2">
    <location>
        <begin position="259"/>
        <end position="281"/>
    </location>
</feature>
<keyword evidence="4" id="KW-1185">Reference proteome</keyword>
<dbReference type="AlphaFoldDB" id="A0AAD6SK39"/>
<feature type="transmembrane region" description="Helical" evidence="2">
    <location>
        <begin position="141"/>
        <end position="162"/>
    </location>
</feature>
<evidence type="ECO:0000313" key="3">
    <source>
        <dbReference type="EMBL" id="KAJ7029464.1"/>
    </source>
</evidence>
<feature type="region of interest" description="Disordered" evidence="1">
    <location>
        <begin position="288"/>
        <end position="315"/>
    </location>
</feature>
<keyword evidence="2" id="KW-1133">Transmembrane helix</keyword>
<organism evidence="3 4">
    <name type="scientific">Mycena alexandri</name>
    <dbReference type="NCBI Taxonomy" id="1745969"/>
    <lineage>
        <taxon>Eukaryota</taxon>
        <taxon>Fungi</taxon>
        <taxon>Dikarya</taxon>
        <taxon>Basidiomycota</taxon>
        <taxon>Agaricomycotina</taxon>
        <taxon>Agaricomycetes</taxon>
        <taxon>Agaricomycetidae</taxon>
        <taxon>Agaricales</taxon>
        <taxon>Marasmiineae</taxon>
        <taxon>Mycenaceae</taxon>
        <taxon>Mycena</taxon>
    </lineage>
</organism>
<evidence type="ECO:0000256" key="2">
    <source>
        <dbReference type="SAM" id="Phobius"/>
    </source>
</evidence>